<evidence type="ECO:0000313" key="9">
    <source>
        <dbReference type="Proteomes" id="UP000887540"/>
    </source>
</evidence>
<comment type="cofactor">
    <cofactor evidence="1">
        <name>NADP(+)</name>
        <dbReference type="ChEBI" id="CHEBI:58349"/>
    </cofactor>
</comment>
<dbReference type="WBParaSite" id="ACRNAN_Path_917.g3533.t1">
    <property type="protein sequence ID" value="ACRNAN_Path_917.g3533.t1"/>
    <property type="gene ID" value="ACRNAN_Path_917.g3533"/>
</dbReference>
<keyword evidence="6" id="KW-0456">Lyase</keyword>
<reference evidence="10" key="1">
    <citation type="submission" date="2022-11" db="UniProtKB">
        <authorList>
            <consortium name="WormBaseParasite"/>
        </authorList>
    </citation>
    <scope>IDENTIFICATION</scope>
</reference>
<evidence type="ECO:0000256" key="6">
    <source>
        <dbReference type="ARBA" id="ARBA00023239"/>
    </source>
</evidence>
<comment type="similarity">
    <text evidence="3">Belongs to the NAD(P)-dependent epimerase/dehydratase family. GDP-mannose 4,6-dehydratase subfamily.</text>
</comment>
<dbReference type="AlphaFoldDB" id="A0A914CD97"/>
<dbReference type="InterPro" id="IPR036291">
    <property type="entry name" value="NAD(P)-bd_dom_sf"/>
</dbReference>
<accession>A0A914CD97</accession>
<dbReference type="Gene3D" id="3.40.50.720">
    <property type="entry name" value="NAD(P)-binding Rossmann-like Domain"/>
    <property type="match status" value="1"/>
</dbReference>
<dbReference type="Gene3D" id="3.90.25.10">
    <property type="entry name" value="UDP-galactose 4-epimerase, domain 1"/>
    <property type="match status" value="1"/>
</dbReference>
<evidence type="ECO:0000256" key="2">
    <source>
        <dbReference type="ARBA" id="ARBA00004912"/>
    </source>
</evidence>
<organism evidence="9 10">
    <name type="scientific">Acrobeloides nanus</name>
    <dbReference type="NCBI Taxonomy" id="290746"/>
    <lineage>
        <taxon>Eukaryota</taxon>
        <taxon>Metazoa</taxon>
        <taxon>Ecdysozoa</taxon>
        <taxon>Nematoda</taxon>
        <taxon>Chromadorea</taxon>
        <taxon>Rhabditida</taxon>
        <taxon>Tylenchina</taxon>
        <taxon>Cephalobomorpha</taxon>
        <taxon>Cephaloboidea</taxon>
        <taxon>Cephalobidae</taxon>
        <taxon>Acrobeloides</taxon>
    </lineage>
</organism>
<comment type="pathway">
    <text evidence="2">Nucleotide-sugar biosynthesis; GDP-L-fucose biosynthesis via de novo pathway; GDP-L-fucose from GDP-alpha-D-mannose: step 1/2.</text>
</comment>
<evidence type="ECO:0000256" key="7">
    <source>
        <dbReference type="ARBA" id="ARBA00031085"/>
    </source>
</evidence>
<sequence length="284" mass="32094">MENTTCLLNLLIAIQPSEIYHLAAQSHVKISFDLPEYTAEVNAIDTIRLLNAVQLSGLTNKIRFFQASTPELFGKVEEIPQKETTPFNPRSPYAIAKLYSHWIVVNYRESYNLFACNGILYNHESPRRGEIFVTRKITKSVAKIALGLQQTLELGNIDAECDWGHAKEYVQAMWSMLQQDKPDDFIIATGNRCSVRKFVEIAFSEIGTDIRWEGEGVNEVGKEVETGVIRVIINPEFYRPLNTSVLVGDASKAEQKLGWKSKVTVNELVKEMVANDVELINKNV</sequence>
<evidence type="ECO:0000256" key="4">
    <source>
        <dbReference type="ARBA" id="ARBA00011989"/>
    </source>
</evidence>
<dbReference type="Pfam" id="PF16363">
    <property type="entry name" value="GDP_Man_Dehyd"/>
    <property type="match status" value="1"/>
</dbReference>
<dbReference type="InterPro" id="IPR016040">
    <property type="entry name" value="NAD(P)-bd_dom"/>
</dbReference>
<dbReference type="PANTHER" id="PTHR43715:SF1">
    <property type="entry name" value="GDP-MANNOSE 4,6 DEHYDRATASE"/>
    <property type="match status" value="1"/>
</dbReference>
<protein>
    <recommendedName>
        <fullName evidence="4">GDP-mannose 4,6-dehydratase</fullName>
        <ecNumber evidence="4">4.2.1.47</ecNumber>
    </recommendedName>
    <alternativeName>
        <fullName evidence="7">GDP-D-mannose dehydratase</fullName>
    </alternativeName>
</protein>
<dbReference type="NCBIfam" id="TIGR01472">
    <property type="entry name" value="gmd"/>
    <property type="match status" value="1"/>
</dbReference>
<dbReference type="FunFam" id="3.40.50.720:FF:000924">
    <property type="entry name" value="GDP-mannose 4,6 dehydratase"/>
    <property type="match status" value="1"/>
</dbReference>
<proteinExistence type="inferred from homology"/>
<evidence type="ECO:0000313" key="10">
    <source>
        <dbReference type="WBParaSite" id="ACRNAN_Path_917.g3533.t1"/>
    </source>
</evidence>
<evidence type="ECO:0000259" key="8">
    <source>
        <dbReference type="Pfam" id="PF16363"/>
    </source>
</evidence>
<dbReference type="EC" id="4.2.1.47" evidence="4"/>
<evidence type="ECO:0000256" key="3">
    <source>
        <dbReference type="ARBA" id="ARBA00009263"/>
    </source>
</evidence>
<keyword evidence="5" id="KW-0521">NADP</keyword>
<dbReference type="SUPFAM" id="SSF51735">
    <property type="entry name" value="NAD(P)-binding Rossmann-fold domains"/>
    <property type="match status" value="1"/>
</dbReference>
<evidence type="ECO:0000256" key="5">
    <source>
        <dbReference type="ARBA" id="ARBA00022857"/>
    </source>
</evidence>
<keyword evidence="9" id="KW-1185">Reference proteome</keyword>
<evidence type="ECO:0000256" key="1">
    <source>
        <dbReference type="ARBA" id="ARBA00001937"/>
    </source>
</evidence>
<dbReference type="PANTHER" id="PTHR43715">
    <property type="entry name" value="GDP-MANNOSE 4,6-DEHYDRATASE"/>
    <property type="match status" value="1"/>
</dbReference>
<dbReference type="Proteomes" id="UP000887540">
    <property type="component" value="Unplaced"/>
</dbReference>
<dbReference type="GO" id="GO:0042351">
    <property type="term" value="P:'de novo' GDP-L-fucose biosynthetic process"/>
    <property type="evidence" value="ECO:0007669"/>
    <property type="project" value="TreeGrafter"/>
</dbReference>
<feature type="domain" description="NAD(P)-binding" evidence="8">
    <location>
        <begin position="2"/>
        <end position="272"/>
    </location>
</feature>
<dbReference type="CDD" id="cd05260">
    <property type="entry name" value="GDP_MD_SDR_e"/>
    <property type="match status" value="1"/>
</dbReference>
<dbReference type="InterPro" id="IPR006368">
    <property type="entry name" value="GDP_Man_deHydtase"/>
</dbReference>
<name>A0A914CD97_9BILA</name>
<dbReference type="GO" id="GO:0008446">
    <property type="term" value="F:GDP-mannose 4,6-dehydratase activity"/>
    <property type="evidence" value="ECO:0007669"/>
    <property type="project" value="UniProtKB-EC"/>
</dbReference>